<organism evidence="3 4">
    <name type="scientific">Dyadobacter endophyticus</name>
    <dbReference type="NCBI Taxonomy" id="1749036"/>
    <lineage>
        <taxon>Bacteria</taxon>
        <taxon>Pseudomonadati</taxon>
        <taxon>Bacteroidota</taxon>
        <taxon>Cytophagia</taxon>
        <taxon>Cytophagales</taxon>
        <taxon>Spirosomataceae</taxon>
        <taxon>Dyadobacter</taxon>
    </lineage>
</organism>
<evidence type="ECO:0000259" key="2">
    <source>
        <dbReference type="Pfam" id="PF07978"/>
    </source>
</evidence>
<dbReference type="InterPro" id="IPR012577">
    <property type="entry name" value="NIPSNAP"/>
</dbReference>
<name>A0ABQ1Z775_9BACT</name>
<protein>
    <recommendedName>
        <fullName evidence="2">NIPSNAP domain-containing protein</fullName>
    </recommendedName>
</protein>
<keyword evidence="4" id="KW-1185">Reference proteome</keyword>
<dbReference type="Gene3D" id="3.30.70.100">
    <property type="match status" value="2"/>
</dbReference>
<sequence>MHNYRNFNFLFTLLLLAVTLSTVAAPPKREFYEIKIYHLKNADQEARVEAFLKDAYVPAAHRAGIKNVGVFKPVATDTMAGKLIYVLTPLKSLDQLLALPKTLDKDAAYVSSGKDYIDANYKTPPYARFESIVLQAFTSAPVLTKPDLTGPKSERVYELRSYEGHTEKIYQNKVKMFNDGGEVPLFKRLGFNGVFYGEVIVGSHMPNLMYMTTFENKASRDAHWKSFSEDAEWNKLKVNPEYQNNVSKNTSFFLYPTEYSDI</sequence>
<accession>A0ABQ1Z775</accession>
<dbReference type="EMBL" id="BMIA01000005">
    <property type="protein sequence ID" value="GGH52603.1"/>
    <property type="molecule type" value="Genomic_DNA"/>
</dbReference>
<dbReference type="SUPFAM" id="SSF54909">
    <property type="entry name" value="Dimeric alpha+beta barrel"/>
    <property type="match status" value="1"/>
</dbReference>
<feature type="signal peptide" evidence="1">
    <location>
        <begin position="1"/>
        <end position="24"/>
    </location>
</feature>
<evidence type="ECO:0000256" key="1">
    <source>
        <dbReference type="SAM" id="SignalP"/>
    </source>
</evidence>
<gene>
    <name evidence="3" type="ORF">GCM10007423_57170</name>
</gene>
<reference evidence="4" key="1">
    <citation type="journal article" date="2019" name="Int. J. Syst. Evol. Microbiol.">
        <title>The Global Catalogue of Microorganisms (GCM) 10K type strain sequencing project: providing services to taxonomists for standard genome sequencing and annotation.</title>
        <authorList>
            <consortium name="The Broad Institute Genomics Platform"/>
            <consortium name="The Broad Institute Genome Sequencing Center for Infectious Disease"/>
            <person name="Wu L."/>
            <person name="Ma J."/>
        </authorList>
    </citation>
    <scope>NUCLEOTIDE SEQUENCE [LARGE SCALE GENOMIC DNA]</scope>
    <source>
        <strain evidence="4">CGMCC 1.15288</strain>
    </source>
</reference>
<evidence type="ECO:0000313" key="3">
    <source>
        <dbReference type="EMBL" id="GGH52603.1"/>
    </source>
</evidence>
<feature type="domain" description="NIPSNAP" evidence="2">
    <location>
        <begin position="157"/>
        <end position="260"/>
    </location>
</feature>
<evidence type="ECO:0000313" key="4">
    <source>
        <dbReference type="Proteomes" id="UP000600214"/>
    </source>
</evidence>
<feature type="chain" id="PRO_5046811654" description="NIPSNAP domain-containing protein" evidence="1">
    <location>
        <begin position="25"/>
        <end position="262"/>
    </location>
</feature>
<dbReference type="Proteomes" id="UP000600214">
    <property type="component" value="Unassembled WGS sequence"/>
</dbReference>
<dbReference type="RefSeq" id="WP_188938718.1">
    <property type="nucleotide sequence ID" value="NZ_BMIA01000005.1"/>
</dbReference>
<comment type="caution">
    <text evidence="3">The sequence shown here is derived from an EMBL/GenBank/DDBJ whole genome shotgun (WGS) entry which is preliminary data.</text>
</comment>
<dbReference type="Pfam" id="PF07978">
    <property type="entry name" value="NIPSNAP"/>
    <property type="match status" value="1"/>
</dbReference>
<proteinExistence type="predicted"/>
<dbReference type="InterPro" id="IPR011008">
    <property type="entry name" value="Dimeric_a/b-barrel"/>
</dbReference>
<keyword evidence="1" id="KW-0732">Signal</keyword>